<dbReference type="PANTHER" id="PTHR23342">
    <property type="entry name" value="N-ACETYLGLUTAMATE SYNTHASE"/>
    <property type="match status" value="1"/>
</dbReference>
<dbReference type="PIRSF" id="PIRSF000728">
    <property type="entry name" value="NAGK"/>
    <property type="match status" value="1"/>
</dbReference>
<keyword evidence="6 9" id="KW-0418">Kinase</keyword>
<dbReference type="PANTHER" id="PTHR23342:SF0">
    <property type="entry name" value="N-ACETYLGLUTAMATE SYNTHASE, MITOCHONDRIAL"/>
    <property type="match status" value="1"/>
</dbReference>
<keyword evidence="7 9" id="KW-0067">ATP-binding</keyword>
<reference evidence="12" key="1">
    <citation type="journal article" date="2019" name="Int. J. Syst. Evol. Microbiol.">
        <title>The Global Catalogue of Microorganisms (GCM) 10K type strain sequencing project: providing services to taxonomists for standard genome sequencing and annotation.</title>
        <authorList>
            <consortium name="The Broad Institute Genomics Platform"/>
            <consortium name="The Broad Institute Genome Sequencing Center for Infectious Disease"/>
            <person name="Wu L."/>
            <person name="Ma J."/>
        </authorList>
    </citation>
    <scope>NUCLEOTIDE SEQUENCE [LARGE SCALE GENOMIC DNA]</scope>
    <source>
        <strain evidence="12">KCTC 52416</strain>
    </source>
</reference>
<evidence type="ECO:0000256" key="7">
    <source>
        <dbReference type="ARBA" id="ARBA00022840"/>
    </source>
</evidence>
<evidence type="ECO:0000256" key="9">
    <source>
        <dbReference type="HAMAP-Rule" id="MF_00082"/>
    </source>
</evidence>
<evidence type="ECO:0000256" key="6">
    <source>
        <dbReference type="ARBA" id="ARBA00022777"/>
    </source>
</evidence>
<dbReference type="NCBIfam" id="TIGR00761">
    <property type="entry name" value="argB"/>
    <property type="match status" value="1"/>
</dbReference>
<dbReference type="CDD" id="cd04238">
    <property type="entry name" value="AAK_NAGK-like"/>
    <property type="match status" value="1"/>
</dbReference>
<dbReference type="InterPro" id="IPR004662">
    <property type="entry name" value="AcgluKinase_fam"/>
</dbReference>
<evidence type="ECO:0000256" key="4">
    <source>
        <dbReference type="ARBA" id="ARBA00022679"/>
    </source>
</evidence>
<accession>A0ABV7JTL1</accession>
<proteinExistence type="inferred from homology"/>
<organism evidence="11 12">
    <name type="scientific">Parapedobacter deserti</name>
    <dbReference type="NCBI Taxonomy" id="1912957"/>
    <lineage>
        <taxon>Bacteria</taxon>
        <taxon>Pseudomonadati</taxon>
        <taxon>Bacteroidota</taxon>
        <taxon>Sphingobacteriia</taxon>
        <taxon>Sphingobacteriales</taxon>
        <taxon>Sphingobacteriaceae</taxon>
        <taxon>Parapedobacter</taxon>
    </lineage>
</organism>
<dbReference type="Gene3D" id="3.40.1160.10">
    <property type="entry name" value="Acetylglutamate kinase-like"/>
    <property type="match status" value="1"/>
</dbReference>
<keyword evidence="2 9" id="KW-0055">Arginine biosynthesis</keyword>
<feature type="domain" description="Aspartate/glutamate/uridylate kinase" evidence="10">
    <location>
        <begin position="4"/>
        <end position="244"/>
    </location>
</feature>
<name>A0ABV7JTL1_9SPHI</name>
<keyword evidence="4 9" id="KW-0808">Transferase</keyword>
<evidence type="ECO:0000256" key="8">
    <source>
        <dbReference type="ARBA" id="ARBA00048141"/>
    </source>
</evidence>
<dbReference type="Pfam" id="PF00696">
    <property type="entry name" value="AA_kinase"/>
    <property type="match status" value="1"/>
</dbReference>
<dbReference type="EMBL" id="JBHRTA010000062">
    <property type="protein sequence ID" value="MFC3200051.1"/>
    <property type="molecule type" value="Genomic_DNA"/>
</dbReference>
<comment type="pathway">
    <text evidence="1 9">Amino-acid biosynthesis; L-arginine biosynthesis; N(2)-acetyl-L-ornithine from L-glutamate: step 2/4.</text>
</comment>
<comment type="function">
    <text evidence="9">Catalyzes the ATP-dependent phosphorylation of N-acetyl-L-glutamate.</text>
</comment>
<evidence type="ECO:0000256" key="1">
    <source>
        <dbReference type="ARBA" id="ARBA00004828"/>
    </source>
</evidence>
<keyword evidence="9" id="KW-0963">Cytoplasm</keyword>
<evidence type="ECO:0000259" key="10">
    <source>
        <dbReference type="Pfam" id="PF00696"/>
    </source>
</evidence>
<feature type="binding site" evidence="9">
    <location>
        <position position="63"/>
    </location>
    <ligand>
        <name>substrate</name>
    </ligand>
</feature>
<feature type="site" description="Transition state stabilizer" evidence="9">
    <location>
        <position position="9"/>
    </location>
</feature>
<dbReference type="HAMAP" id="MF_00082">
    <property type="entry name" value="ArgB"/>
    <property type="match status" value="1"/>
</dbReference>
<dbReference type="InterPro" id="IPR036393">
    <property type="entry name" value="AceGlu_kinase-like_sf"/>
</dbReference>
<evidence type="ECO:0000313" key="11">
    <source>
        <dbReference type="EMBL" id="MFC3200051.1"/>
    </source>
</evidence>
<evidence type="ECO:0000256" key="2">
    <source>
        <dbReference type="ARBA" id="ARBA00022571"/>
    </source>
</evidence>
<feature type="site" description="Transition state stabilizer" evidence="9">
    <location>
        <position position="226"/>
    </location>
</feature>
<dbReference type="InterPro" id="IPR037528">
    <property type="entry name" value="ArgB"/>
</dbReference>
<evidence type="ECO:0000313" key="12">
    <source>
        <dbReference type="Proteomes" id="UP001595526"/>
    </source>
</evidence>
<gene>
    <name evidence="9 11" type="primary">argB</name>
    <name evidence="11" type="ORF">ACFOET_20695</name>
</gene>
<feature type="binding site" evidence="9">
    <location>
        <position position="160"/>
    </location>
    <ligand>
        <name>substrate</name>
    </ligand>
</feature>
<sequence length="263" mass="28203">MAAKMWIVKIGGNIIDHSEGLSRFLEHFANLRGNKILVHGGGKIATRTAADLGIEAVLVEGRRITDEAMLRVVTMVYAGLTNKQLVAGLQARGCNAIGLSGADGNTIKAERRPVKEIDYGFVGDLWPGSVDADAIATLVAGGFTPVFSAITHDGRGQLLNTNADTIASALAVALSAKYDTSLVYCFEKRGVLRNIQDDNSVIPEIRAAEFEQLKMSGVIADGMVPKLHNAFQAIARGVSEVCIGHADELCLLRQQQFGTRMIR</sequence>
<comment type="caution">
    <text evidence="11">The sequence shown here is derived from an EMBL/GenBank/DDBJ whole genome shotgun (WGS) entry which is preliminary data.</text>
</comment>
<dbReference type="EC" id="2.7.2.8" evidence="9"/>
<feature type="binding site" evidence="9">
    <location>
        <begin position="41"/>
        <end position="42"/>
    </location>
    <ligand>
        <name>substrate</name>
    </ligand>
</feature>
<keyword evidence="12" id="KW-1185">Reference proteome</keyword>
<dbReference type="InterPro" id="IPR001048">
    <property type="entry name" value="Asp/Glu/Uridylate_kinase"/>
</dbReference>
<evidence type="ECO:0000256" key="5">
    <source>
        <dbReference type="ARBA" id="ARBA00022741"/>
    </source>
</evidence>
<comment type="catalytic activity">
    <reaction evidence="8 9">
        <text>N-acetyl-L-glutamate + ATP = N-acetyl-L-glutamyl 5-phosphate + ADP</text>
        <dbReference type="Rhea" id="RHEA:14629"/>
        <dbReference type="ChEBI" id="CHEBI:30616"/>
        <dbReference type="ChEBI" id="CHEBI:44337"/>
        <dbReference type="ChEBI" id="CHEBI:57936"/>
        <dbReference type="ChEBI" id="CHEBI:456216"/>
        <dbReference type="EC" id="2.7.2.8"/>
    </reaction>
</comment>
<protein>
    <recommendedName>
        <fullName evidence="9">Acetylglutamate kinase</fullName>
        <ecNumber evidence="9">2.7.2.8</ecNumber>
    </recommendedName>
    <alternativeName>
        <fullName evidence="9">N-acetyl-L-glutamate 5-phosphotransferase</fullName>
    </alternativeName>
    <alternativeName>
        <fullName evidence="9">NAG kinase</fullName>
        <shortName evidence="9">NAGK</shortName>
    </alternativeName>
</protein>
<keyword evidence="3 9" id="KW-0028">Amino-acid biosynthesis</keyword>
<evidence type="ECO:0000256" key="3">
    <source>
        <dbReference type="ARBA" id="ARBA00022605"/>
    </source>
</evidence>
<dbReference type="SUPFAM" id="SSF53633">
    <property type="entry name" value="Carbamate kinase-like"/>
    <property type="match status" value="1"/>
</dbReference>
<comment type="similarity">
    <text evidence="9">Belongs to the acetylglutamate kinase family. ArgB subfamily.</text>
</comment>
<dbReference type="Proteomes" id="UP001595526">
    <property type="component" value="Unassembled WGS sequence"/>
</dbReference>
<dbReference type="GO" id="GO:0003991">
    <property type="term" value="F:acetylglutamate kinase activity"/>
    <property type="evidence" value="ECO:0007669"/>
    <property type="project" value="UniProtKB-EC"/>
</dbReference>
<comment type="subcellular location">
    <subcellularLocation>
        <location evidence="9">Cytoplasm</location>
    </subcellularLocation>
</comment>
<keyword evidence="5 9" id="KW-0547">Nucleotide-binding</keyword>